<evidence type="ECO:0000256" key="2">
    <source>
        <dbReference type="SAM" id="MobiDB-lite"/>
    </source>
</evidence>
<evidence type="ECO:0000256" key="1">
    <source>
        <dbReference type="ARBA" id="ARBA00023242"/>
    </source>
</evidence>
<dbReference type="SMART" id="SM00906">
    <property type="entry name" value="Fungal_trans"/>
    <property type="match status" value="1"/>
</dbReference>
<keyword evidence="5" id="KW-1185">Reference proteome</keyword>
<evidence type="ECO:0000313" key="5">
    <source>
        <dbReference type="Proteomes" id="UP000266272"/>
    </source>
</evidence>
<dbReference type="Proteomes" id="UP000266272">
    <property type="component" value="Unassembled WGS sequence"/>
</dbReference>
<dbReference type="InterPro" id="IPR007219">
    <property type="entry name" value="XnlR_reg_dom"/>
</dbReference>
<feature type="region of interest" description="Disordered" evidence="2">
    <location>
        <begin position="532"/>
        <end position="576"/>
    </location>
</feature>
<dbReference type="CDD" id="cd12148">
    <property type="entry name" value="fungal_TF_MHR"/>
    <property type="match status" value="1"/>
</dbReference>
<dbReference type="OrthoDB" id="4158087at2759"/>
<feature type="region of interest" description="Disordered" evidence="2">
    <location>
        <begin position="486"/>
        <end position="520"/>
    </location>
</feature>
<feature type="compositionally biased region" description="Basic and acidic residues" evidence="2">
    <location>
        <begin position="551"/>
        <end position="560"/>
    </location>
</feature>
<feature type="domain" description="Xylanolytic transcriptional activator regulatory" evidence="3">
    <location>
        <begin position="150"/>
        <end position="227"/>
    </location>
</feature>
<evidence type="ECO:0000259" key="3">
    <source>
        <dbReference type="SMART" id="SM00906"/>
    </source>
</evidence>
<dbReference type="AlphaFoldDB" id="A0A395NRP8"/>
<organism evidence="4 5">
    <name type="scientific">Trichoderma arundinaceum</name>
    <dbReference type="NCBI Taxonomy" id="490622"/>
    <lineage>
        <taxon>Eukaryota</taxon>
        <taxon>Fungi</taxon>
        <taxon>Dikarya</taxon>
        <taxon>Ascomycota</taxon>
        <taxon>Pezizomycotina</taxon>
        <taxon>Sordariomycetes</taxon>
        <taxon>Hypocreomycetidae</taxon>
        <taxon>Hypocreales</taxon>
        <taxon>Hypocreaceae</taxon>
        <taxon>Trichoderma</taxon>
    </lineage>
</organism>
<dbReference type="Pfam" id="PF04082">
    <property type="entry name" value="Fungal_trans"/>
    <property type="match status" value="1"/>
</dbReference>
<comment type="caution">
    <text evidence="4">The sequence shown here is derived from an EMBL/GenBank/DDBJ whole genome shotgun (WGS) entry which is preliminary data.</text>
</comment>
<dbReference type="GO" id="GO:0003677">
    <property type="term" value="F:DNA binding"/>
    <property type="evidence" value="ECO:0007669"/>
    <property type="project" value="InterPro"/>
</dbReference>
<dbReference type="InterPro" id="IPR050987">
    <property type="entry name" value="AtrR-like"/>
</dbReference>
<dbReference type="InterPro" id="IPR001138">
    <property type="entry name" value="Zn2Cys6_DnaBD"/>
</dbReference>
<dbReference type="GO" id="GO:0000981">
    <property type="term" value="F:DNA-binding transcription factor activity, RNA polymerase II-specific"/>
    <property type="evidence" value="ECO:0007669"/>
    <property type="project" value="InterPro"/>
</dbReference>
<dbReference type="InterPro" id="IPR021858">
    <property type="entry name" value="Fun_TF"/>
</dbReference>
<dbReference type="PANTHER" id="PTHR46910">
    <property type="entry name" value="TRANSCRIPTION FACTOR PDR1"/>
    <property type="match status" value="1"/>
</dbReference>
<dbReference type="GO" id="GO:0006351">
    <property type="term" value="P:DNA-templated transcription"/>
    <property type="evidence" value="ECO:0007669"/>
    <property type="project" value="InterPro"/>
</dbReference>
<gene>
    <name evidence="4" type="ORF">TARUN_3581</name>
</gene>
<dbReference type="EMBL" id="PXOA01000199">
    <property type="protein sequence ID" value="RFU78611.1"/>
    <property type="molecule type" value="Genomic_DNA"/>
</dbReference>
<reference evidence="4 5" key="1">
    <citation type="journal article" date="2018" name="PLoS Pathog.">
        <title>Evolution of structural diversity of trichothecenes, a family of toxins produced by plant pathogenic and entomopathogenic fungi.</title>
        <authorList>
            <person name="Proctor R.H."/>
            <person name="McCormick S.P."/>
            <person name="Kim H.S."/>
            <person name="Cardoza R.E."/>
            <person name="Stanley A.M."/>
            <person name="Lindo L."/>
            <person name="Kelly A."/>
            <person name="Brown D.W."/>
            <person name="Lee T."/>
            <person name="Vaughan M.M."/>
            <person name="Alexander N.J."/>
            <person name="Busman M."/>
            <person name="Gutierrez S."/>
        </authorList>
    </citation>
    <scope>NUCLEOTIDE SEQUENCE [LARGE SCALE GENOMIC DNA]</scope>
    <source>
        <strain evidence="4 5">IBT 40837</strain>
    </source>
</reference>
<dbReference type="Pfam" id="PF11951">
    <property type="entry name" value="Fungal_trans_2"/>
    <property type="match status" value="1"/>
</dbReference>
<proteinExistence type="predicted"/>
<name>A0A395NRP8_TRIAR</name>
<dbReference type="PANTHER" id="PTHR46910:SF11">
    <property type="entry name" value="ZN(2)-C6 FUNGAL-TYPE DOMAIN-CONTAINING PROTEIN"/>
    <property type="match status" value="1"/>
</dbReference>
<dbReference type="STRING" id="490622.A0A395NRP8"/>
<keyword evidence="1" id="KW-0539">Nucleus</keyword>
<accession>A0A395NRP8</accession>
<protein>
    <recommendedName>
        <fullName evidence="3">Xylanolytic transcriptional activator regulatory domain-containing protein</fullName>
    </recommendedName>
</protein>
<sequence length="947" mass="105875">MRKRRCDKKLPRCLECTKASVSLPSYVAGELGSGQEHEYIGRIFFKTIHNWFPMVSRKRFYEELRTSSKGPGVTADLGFLLLAMKLMTWHPSSSEDDFFVEEKTARTAKYRAAKQFGFELEAAGLFSLRILQGILLVALYEIGHAIYPAAFMSIAACVRYAHALGIQPGGLQRLKLPLSWVEEEERKRVWWSAFLLDRFVSLSCPGSPAAIDEPDPDDHLPTDDLVWDEGAKSVPCSPLLHSPVSMEFGRFALLIQAFVLMSKVLRLASSSRDIPIHLLKDEVQQLERTVKALLYFGRIECKWRNGLPSCELHSVSHLSLIAIYTSSTVPVEMPNNFIESLADVLDAFNYEQIVADAHHGQDEISPFLIQLLYQTSVILLGKERPRNGDWGETRVEKLKNALLWLDKRWKLAGRSYISACRLSKYEYAASVQPPSTALSRLKLTYASIVAPSAAMSNRGESVILPSNAVFLVHKVGGAKAGRAAQWETRTKTMRAAPDPTPRIAVANGGNSGGKAKRDAAEGTSWEFVTYTPRKGQQLPSRPKEIKRKRRVENSSPKDRSIVTVKQEPTLSRSPTPMLPDLPVALVGHALLYINFSTGAYTLPCLLFNPAKRDWFPQMMEDETWRCIILSLSASTLASMTGSSSNYVDSHSLLDEALRQLKGRVASDALPSDKTLGAISCLSMWSNELGNYDKAWVHARGLAELVKLRGGFSKIDNRMRSKVYRGVFDIAVDVDRPPLLDDGLRDSPSRELIPEDSLDLDESELAPPECRIPPRLSSIFHDIVQLNTTLDDAITRNIKLDTDYLYETVFGLYNRLLTCKSDRMSDCDNSLRLCLILYIKSLSSSQRLNLTSMNLVRQLQLSIEDCLSSSTPLTRWKLFIGCMAASEGSAEQQWFLQQLATAATENGMVGEEGWKAFQSELSSILWTKPINEAVGYKIWLQVTVAQST</sequence>
<evidence type="ECO:0000313" key="4">
    <source>
        <dbReference type="EMBL" id="RFU78611.1"/>
    </source>
</evidence>
<dbReference type="GO" id="GO:0008270">
    <property type="term" value="F:zinc ion binding"/>
    <property type="evidence" value="ECO:0007669"/>
    <property type="project" value="InterPro"/>
</dbReference>
<dbReference type="CDD" id="cd00067">
    <property type="entry name" value="GAL4"/>
    <property type="match status" value="1"/>
</dbReference>